<dbReference type="EMBL" id="JACHWR010000012">
    <property type="protein sequence ID" value="MBB3045576.1"/>
    <property type="molecule type" value="Genomic_DNA"/>
</dbReference>
<gene>
    <name evidence="2" type="ORF">FHU40_005436</name>
</gene>
<accession>A0A7W4W167</accession>
<dbReference type="GO" id="GO:0004252">
    <property type="term" value="F:serine-type endopeptidase activity"/>
    <property type="evidence" value="ECO:0007669"/>
    <property type="project" value="InterPro"/>
</dbReference>
<feature type="compositionally biased region" description="Basic and acidic residues" evidence="1">
    <location>
        <begin position="117"/>
        <end position="128"/>
    </location>
</feature>
<proteinExistence type="predicted"/>
<feature type="compositionally biased region" description="Basic residues" evidence="1">
    <location>
        <begin position="104"/>
        <end position="116"/>
    </location>
</feature>
<evidence type="ECO:0000313" key="3">
    <source>
        <dbReference type="Proteomes" id="UP000589626"/>
    </source>
</evidence>
<organism evidence="2 3">
    <name type="scientific">Nocardioides soli</name>
    <dbReference type="NCBI Taxonomy" id="1036020"/>
    <lineage>
        <taxon>Bacteria</taxon>
        <taxon>Bacillati</taxon>
        <taxon>Actinomycetota</taxon>
        <taxon>Actinomycetes</taxon>
        <taxon>Propionibacteriales</taxon>
        <taxon>Nocardioidaceae</taxon>
        <taxon>Nocardioides</taxon>
    </lineage>
</organism>
<name>A0A7W4W167_9ACTN</name>
<sequence length="374" mass="40318">MLNAAATLRVHASWDIDATNTVVALRTLVRWAHAMLKEARELQKSMVAIIRSWRLDLLEEFEVGPIVAATVLCAWSHPGRVHSEATFAMLAGVAPGLRRDLRRQGRHVRSRQRRHRVSEPDVSRDLTPRRGRRRHLRQQRRCHAPRRVDRDRVGPTTVRVLIIEPALPEQASILALRAACSNRAVADSPDGGVAVTEFSAGGGTSYYPVKGHVGRRADHHCPIRPRWQPRGPVRAIYDTAASSPSYVYDVLTGTTTGCDGTVLCQARCGWDGPTGLGAPTNTNLFKGPTSTPYVYPSPTVRPTLEPDPTPTPTATTGPTSTPTPTTRPSSTPTTVPVTSAPPTSSASSATSSPSTVPGTITRSGRIRAVESPGG</sequence>
<protein>
    <submittedName>
        <fullName evidence="2">Uncharacterized protein</fullName>
    </submittedName>
</protein>
<comment type="caution">
    <text evidence="2">The sequence shown here is derived from an EMBL/GenBank/DDBJ whole genome shotgun (WGS) entry which is preliminary data.</text>
</comment>
<feature type="compositionally biased region" description="Low complexity" evidence="1">
    <location>
        <begin position="288"/>
        <end position="300"/>
    </location>
</feature>
<dbReference type="Proteomes" id="UP000589626">
    <property type="component" value="Unassembled WGS sequence"/>
</dbReference>
<feature type="region of interest" description="Disordered" evidence="1">
    <location>
        <begin position="102"/>
        <end position="147"/>
    </location>
</feature>
<dbReference type="InterPro" id="IPR036852">
    <property type="entry name" value="Peptidase_S8/S53_dom_sf"/>
</dbReference>
<feature type="compositionally biased region" description="Low complexity" evidence="1">
    <location>
        <begin position="312"/>
        <end position="359"/>
    </location>
</feature>
<evidence type="ECO:0000256" key="1">
    <source>
        <dbReference type="SAM" id="MobiDB-lite"/>
    </source>
</evidence>
<feature type="compositionally biased region" description="Basic residues" evidence="1">
    <location>
        <begin position="129"/>
        <end position="145"/>
    </location>
</feature>
<keyword evidence="3" id="KW-1185">Reference proteome</keyword>
<dbReference type="Gene3D" id="3.40.50.200">
    <property type="entry name" value="Peptidase S8/S53 domain"/>
    <property type="match status" value="1"/>
</dbReference>
<feature type="region of interest" description="Disordered" evidence="1">
    <location>
        <begin position="279"/>
        <end position="374"/>
    </location>
</feature>
<dbReference type="AlphaFoldDB" id="A0A7W4W167"/>
<evidence type="ECO:0000313" key="2">
    <source>
        <dbReference type="EMBL" id="MBB3045576.1"/>
    </source>
</evidence>
<reference evidence="2 3" key="1">
    <citation type="submission" date="2020-08" db="EMBL/GenBank/DDBJ databases">
        <title>Sequencing the genomes of 1000 actinobacteria strains.</title>
        <authorList>
            <person name="Klenk H.-P."/>
        </authorList>
    </citation>
    <scope>NUCLEOTIDE SEQUENCE [LARGE SCALE GENOMIC DNA]</scope>
    <source>
        <strain evidence="2 3">DSM 105498</strain>
    </source>
</reference>
<dbReference type="RefSeq" id="WP_183595564.1">
    <property type="nucleotide sequence ID" value="NZ_JACHWR010000012.1"/>
</dbReference>
<dbReference type="GO" id="GO:0006508">
    <property type="term" value="P:proteolysis"/>
    <property type="evidence" value="ECO:0007669"/>
    <property type="project" value="InterPro"/>
</dbReference>